<reference evidence="1" key="1">
    <citation type="submission" date="2021-05" db="EMBL/GenBank/DDBJ databases">
        <authorList>
            <person name="Alioto T."/>
            <person name="Alioto T."/>
            <person name="Gomez Garrido J."/>
        </authorList>
    </citation>
    <scope>NUCLEOTIDE SEQUENCE</scope>
</reference>
<sequence>MYFCGKKKNCSHNKKTLFVRRENSLNTCRRTLRIKYIQNIRLIKKGSIFKRSFFIVSHSFVYIFAIKTSTNFPIGVNLAKIYTRLKGERILCGPKLCEMMSSYSLFLFPIILEILEHRRNGVSYKNYNIRVQN</sequence>
<accession>A0A8D8QK39</accession>
<name>A0A8D8QK39_9HEMI</name>
<organism evidence="1">
    <name type="scientific">Cacopsylla melanoneura</name>
    <dbReference type="NCBI Taxonomy" id="428564"/>
    <lineage>
        <taxon>Eukaryota</taxon>
        <taxon>Metazoa</taxon>
        <taxon>Ecdysozoa</taxon>
        <taxon>Arthropoda</taxon>
        <taxon>Hexapoda</taxon>
        <taxon>Insecta</taxon>
        <taxon>Pterygota</taxon>
        <taxon>Neoptera</taxon>
        <taxon>Paraneoptera</taxon>
        <taxon>Hemiptera</taxon>
        <taxon>Sternorrhyncha</taxon>
        <taxon>Psylloidea</taxon>
        <taxon>Psyllidae</taxon>
        <taxon>Psyllinae</taxon>
        <taxon>Cacopsylla</taxon>
    </lineage>
</organism>
<dbReference type="EMBL" id="HBUF01081168">
    <property type="protein sequence ID" value="CAG6632940.1"/>
    <property type="molecule type" value="Transcribed_RNA"/>
</dbReference>
<dbReference type="AlphaFoldDB" id="A0A8D8QK39"/>
<proteinExistence type="predicted"/>
<evidence type="ECO:0000313" key="1">
    <source>
        <dbReference type="EMBL" id="CAG6632940.1"/>
    </source>
</evidence>
<protein>
    <submittedName>
        <fullName evidence="1">Uncharacterized protein</fullName>
    </submittedName>
</protein>